<dbReference type="Pfam" id="PF13561">
    <property type="entry name" value="adh_short_C2"/>
    <property type="match status" value="1"/>
</dbReference>
<gene>
    <name evidence="3" type="ORF">CLV35_3957</name>
</gene>
<accession>A0A420XK99</accession>
<keyword evidence="2" id="KW-0560">Oxidoreductase</keyword>
<evidence type="ECO:0000313" key="3">
    <source>
        <dbReference type="EMBL" id="RKS68050.1"/>
    </source>
</evidence>
<comment type="similarity">
    <text evidence="1">Belongs to the short-chain dehydrogenases/reductases (SDR) family.</text>
</comment>
<proteinExistence type="inferred from homology"/>
<evidence type="ECO:0000313" key="4">
    <source>
        <dbReference type="Proteomes" id="UP000281955"/>
    </source>
</evidence>
<dbReference type="GO" id="GO:0016491">
    <property type="term" value="F:oxidoreductase activity"/>
    <property type="evidence" value="ECO:0007669"/>
    <property type="project" value="UniProtKB-KW"/>
</dbReference>
<reference evidence="3 4" key="1">
    <citation type="submission" date="2018-10" db="EMBL/GenBank/DDBJ databases">
        <title>Genomic Encyclopedia of Archaeal and Bacterial Type Strains, Phase II (KMG-II): from individual species to whole genera.</title>
        <authorList>
            <person name="Goeker M."/>
        </authorList>
    </citation>
    <scope>NUCLEOTIDE SEQUENCE [LARGE SCALE GENOMIC DNA]</scope>
    <source>
        <strain evidence="3 4">RP-AC37</strain>
    </source>
</reference>
<dbReference type="AlphaFoldDB" id="A0A420XK99"/>
<dbReference type="Gene3D" id="3.40.50.720">
    <property type="entry name" value="NAD(P)-binding Rossmann-like Domain"/>
    <property type="match status" value="1"/>
</dbReference>
<comment type="caution">
    <text evidence="3">The sequence shown here is derived from an EMBL/GenBank/DDBJ whole genome shotgun (WGS) entry which is preliminary data.</text>
</comment>
<dbReference type="InParanoid" id="A0A420XK99"/>
<evidence type="ECO:0000256" key="1">
    <source>
        <dbReference type="ARBA" id="ARBA00006484"/>
    </source>
</evidence>
<dbReference type="Proteomes" id="UP000281955">
    <property type="component" value="Unassembled WGS sequence"/>
</dbReference>
<name>A0A420XK99_9ACTN</name>
<evidence type="ECO:0000256" key="2">
    <source>
        <dbReference type="ARBA" id="ARBA00023002"/>
    </source>
</evidence>
<dbReference type="PANTHER" id="PTHR43943:SF17">
    <property type="entry name" value="3-PHENYLPROPIONATE-DIHYDRODIOL_CINNAMIC ACID-DIHYDRODIOL DEHYDROGENASE"/>
    <property type="match status" value="1"/>
</dbReference>
<dbReference type="EMBL" id="RBWV01000017">
    <property type="protein sequence ID" value="RKS68050.1"/>
    <property type="molecule type" value="Genomic_DNA"/>
</dbReference>
<dbReference type="PANTHER" id="PTHR43943">
    <property type="entry name" value="DEHYDROGENASE/REDUCTASE (SDR FAMILY) MEMBER 4"/>
    <property type="match status" value="1"/>
</dbReference>
<dbReference type="InterPro" id="IPR036291">
    <property type="entry name" value="NAD(P)-bd_dom_sf"/>
</dbReference>
<dbReference type="PRINTS" id="PR00081">
    <property type="entry name" value="GDHRDH"/>
</dbReference>
<dbReference type="InterPro" id="IPR002347">
    <property type="entry name" value="SDR_fam"/>
</dbReference>
<keyword evidence="4" id="KW-1185">Reference proteome</keyword>
<protein>
    <submittedName>
        <fullName evidence="3">3-oxoacyl-[acyl-carrier protein] reductase</fullName>
    </submittedName>
</protein>
<sequence length="283" mass="29656">MSCAGSVRVAAAYPVRLLPTRLRLRHYVRMDLGLEGRVYVVTGASRGLGFAAAEALVADGARVALCSRDEDALRAAADRLGGSEHALAVPGDIGDPATTSRLVAASMAKYGRLDGALVSVGGPPTGTVVGLADEQWRSAFDSVFLGPLHMARATAHEIGEEGGSIAFVLSTSVKSPIEGLALSNAFRPALAMTAKTMADELGSRHIRVNGLMPGRIDTERLRELESSGGRPVSSRREWERQIPLGRYGEAAEFGKVAAFVLSPAASYVNGAMVPVDGGMLRSL</sequence>
<organism evidence="3 4">
    <name type="scientific">Motilibacter peucedani</name>
    <dbReference type="NCBI Taxonomy" id="598650"/>
    <lineage>
        <taxon>Bacteria</taxon>
        <taxon>Bacillati</taxon>
        <taxon>Actinomycetota</taxon>
        <taxon>Actinomycetes</taxon>
        <taxon>Motilibacterales</taxon>
        <taxon>Motilibacteraceae</taxon>
        <taxon>Motilibacter</taxon>
    </lineage>
</organism>
<dbReference type="SUPFAM" id="SSF51735">
    <property type="entry name" value="NAD(P)-binding Rossmann-fold domains"/>
    <property type="match status" value="1"/>
</dbReference>